<proteinExistence type="predicted"/>
<dbReference type="PANTHER" id="PTHR46247:SF1">
    <property type="entry name" value="CRS2-ASSOCIATED FACTOR 1, CHLOROPLASTIC"/>
    <property type="match status" value="1"/>
</dbReference>
<dbReference type="PANTHER" id="PTHR46247">
    <property type="entry name" value="CRS2-ASSOCIATED FACTOR 1, CHLOROPLASTIC"/>
    <property type="match status" value="1"/>
</dbReference>
<organism evidence="2 3">
    <name type="scientific">Coptis chinensis</name>
    <dbReference type="NCBI Taxonomy" id="261450"/>
    <lineage>
        <taxon>Eukaryota</taxon>
        <taxon>Viridiplantae</taxon>
        <taxon>Streptophyta</taxon>
        <taxon>Embryophyta</taxon>
        <taxon>Tracheophyta</taxon>
        <taxon>Spermatophyta</taxon>
        <taxon>Magnoliopsida</taxon>
        <taxon>Ranunculales</taxon>
        <taxon>Ranunculaceae</taxon>
        <taxon>Coptidoideae</taxon>
        <taxon>Coptis</taxon>
    </lineage>
</organism>
<dbReference type="EMBL" id="JADFTS010000003">
    <property type="protein sequence ID" value="KAF9613038.1"/>
    <property type="molecule type" value="Genomic_DNA"/>
</dbReference>
<sequence>MALPAPPIPIFSPQSPTPRTTSTTELFFSRWNNANAEKFTQKQQIEDDITTTSSPLALLLPLHVLQSLAKNPNTQNHQLTTRHFPTRYTKRCTSRDGLKHNMLDNIHAHWKRRRVCKIKCKELESEPTTSSAPKHSAGLAPASDGIARDGLVTSSEGSESLTKIARLSSTCTDEVIVLMKKAVEIGSAVILDDASLDADIVFERSVAFSKAAPPGPVFRNSVKKVLVRNRVKHESSDLEEDVTNVTWKTTVKKSFMNQWIKL</sequence>
<dbReference type="InterPro" id="IPR035920">
    <property type="entry name" value="YhbY-like_sf"/>
</dbReference>
<evidence type="ECO:0000256" key="1">
    <source>
        <dbReference type="SAM" id="MobiDB-lite"/>
    </source>
</evidence>
<feature type="compositionally biased region" description="Pro residues" evidence="1">
    <location>
        <begin position="1"/>
        <end position="10"/>
    </location>
</feature>
<dbReference type="Proteomes" id="UP000631114">
    <property type="component" value="Unassembled WGS sequence"/>
</dbReference>
<protein>
    <submittedName>
        <fullName evidence="2">Uncharacterized protein</fullName>
    </submittedName>
</protein>
<feature type="region of interest" description="Disordered" evidence="1">
    <location>
        <begin position="1"/>
        <end position="22"/>
    </location>
</feature>
<dbReference type="GO" id="GO:0000373">
    <property type="term" value="P:Group II intron splicing"/>
    <property type="evidence" value="ECO:0007669"/>
    <property type="project" value="InterPro"/>
</dbReference>
<name>A0A835IAM3_9MAGN</name>
<comment type="caution">
    <text evidence="2">The sequence shown here is derived from an EMBL/GenBank/DDBJ whole genome shotgun (WGS) entry which is preliminary data.</text>
</comment>
<keyword evidence="3" id="KW-1185">Reference proteome</keyword>
<dbReference type="InterPro" id="IPR044599">
    <property type="entry name" value="CAF1P_plant"/>
</dbReference>
<dbReference type="OrthoDB" id="2021019at2759"/>
<gene>
    <name evidence="2" type="ORF">IFM89_005472</name>
</gene>
<dbReference type="SUPFAM" id="SSF75471">
    <property type="entry name" value="YhbY-like"/>
    <property type="match status" value="1"/>
</dbReference>
<evidence type="ECO:0000313" key="3">
    <source>
        <dbReference type="Proteomes" id="UP000631114"/>
    </source>
</evidence>
<evidence type="ECO:0000313" key="2">
    <source>
        <dbReference type="EMBL" id="KAF9613038.1"/>
    </source>
</evidence>
<accession>A0A835IAM3</accession>
<reference evidence="2 3" key="1">
    <citation type="submission" date="2020-10" db="EMBL/GenBank/DDBJ databases">
        <title>The Coptis chinensis genome and diversification of protoberbering-type alkaloids.</title>
        <authorList>
            <person name="Wang B."/>
            <person name="Shu S."/>
            <person name="Song C."/>
            <person name="Liu Y."/>
        </authorList>
    </citation>
    <scope>NUCLEOTIDE SEQUENCE [LARGE SCALE GENOMIC DNA]</scope>
    <source>
        <strain evidence="2">HL-2020</strain>
        <tissue evidence="2">Leaf</tissue>
    </source>
</reference>
<dbReference type="AlphaFoldDB" id="A0A835IAM3"/>
<feature type="compositionally biased region" description="Low complexity" evidence="1">
    <location>
        <begin position="12"/>
        <end position="22"/>
    </location>
</feature>